<evidence type="ECO:0000259" key="2">
    <source>
        <dbReference type="Pfam" id="PF13086"/>
    </source>
</evidence>
<sequence>MVSCAACLRRQTYRLAGPSTCRALHSSHPPPAREDFQSHRVDLHDPSDLLGYRGPDGRSGFGFRPSHHPSDQSRFNNGVGIYVRHPDDLKPPPVHEPDPAWICSQFAETPRNTRATGSSRITGTDQWLLKRMNEEAELEDGIDFDSSSTAESSSSTMDTGTYIRAPIPKRPERRKILPKFDPLPVDEYAYSRDPQTGSINAGMVRHNWRSRSRSGVDKKGRDTEKAEGDKWFPDLPGRREDPPMIRLDHGVTFRSELDKYTDYFEPLLDAEHQEEKARYKRKLRETPVDQLQRLGVTLSRLHPVPSPVQPKSGCYVDFKHLDKQGNPLDLPGHLFELRKSVLISTKLPLDSSTIHGMVISIGRNFIRVRVDRSSFETMPPVQYRMDMGMSDHVYKVQRQAIRLMNLDPIAEDAETSLYMVHQDLRKVMAPLPHTAPSSQERSPQNEGSGEEPEPIIKRERALHGTALRHSLLRAFQERFVPYHASAGAMPFTPSTDVLPVPEKNDSIGAEVVTSRSKIENANSTHSILYRAPEPDESHLLYFNQQIQSWIRRHLRENPVRCEGDPRISLNPSQIRAIAMMLSKKLSLIQGPPGTGKTRVIIEAINLLKVNRIA</sequence>
<proteinExistence type="predicted"/>
<comment type="caution">
    <text evidence="3">The sequence shown here is derived from an EMBL/GenBank/DDBJ whole genome shotgun (WGS) entry which is preliminary data.</text>
</comment>
<dbReference type="Pfam" id="PF13086">
    <property type="entry name" value="AAA_11"/>
    <property type="match status" value="1"/>
</dbReference>
<dbReference type="GO" id="GO:0004386">
    <property type="term" value="F:helicase activity"/>
    <property type="evidence" value="ECO:0007669"/>
    <property type="project" value="InterPro"/>
</dbReference>
<feature type="region of interest" description="Disordered" evidence="1">
    <location>
        <begin position="141"/>
        <end position="163"/>
    </location>
</feature>
<feature type="region of interest" description="Disordered" evidence="1">
    <location>
        <begin position="209"/>
        <end position="237"/>
    </location>
</feature>
<keyword evidence="4" id="KW-1185">Reference proteome</keyword>
<evidence type="ECO:0000313" key="4">
    <source>
        <dbReference type="Proteomes" id="UP000193218"/>
    </source>
</evidence>
<dbReference type="Gene3D" id="2.40.30.270">
    <property type="match status" value="1"/>
</dbReference>
<dbReference type="InterPro" id="IPR027417">
    <property type="entry name" value="P-loop_NTPase"/>
</dbReference>
<name>A0A1Y1UCH5_9TREE</name>
<dbReference type="InterPro" id="IPR045055">
    <property type="entry name" value="DNA2/NAM7-like"/>
</dbReference>
<dbReference type="OrthoDB" id="6513042at2759"/>
<dbReference type="Gene3D" id="3.40.50.300">
    <property type="entry name" value="P-loop containing nucleotide triphosphate hydrolases"/>
    <property type="match status" value="2"/>
</dbReference>
<feature type="compositionally biased region" description="Low complexity" evidence="1">
    <location>
        <begin position="146"/>
        <end position="156"/>
    </location>
</feature>
<dbReference type="Proteomes" id="UP000193218">
    <property type="component" value="Unassembled WGS sequence"/>
</dbReference>
<gene>
    <name evidence="3" type="ORF">BD324DRAFT_72477</name>
</gene>
<feature type="domain" description="DNA2/NAM7 helicase helicase" evidence="2">
    <location>
        <begin position="569"/>
        <end position="607"/>
    </location>
</feature>
<dbReference type="GeneID" id="33561035"/>
<dbReference type="STRING" id="4999.A0A1Y1UCH5"/>
<protein>
    <recommendedName>
        <fullName evidence="2">DNA2/NAM7 helicase helicase domain-containing protein</fullName>
    </recommendedName>
</protein>
<organism evidence="3 4">
    <name type="scientific">Kockovaella imperatae</name>
    <dbReference type="NCBI Taxonomy" id="4999"/>
    <lineage>
        <taxon>Eukaryota</taxon>
        <taxon>Fungi</taxon>
        <taxon>Dikarya</taxon>
        <taxon>Basidiomycota</taxon>
        <taxon>Agaricomycotina</taxon>
        <taxon>Tremellomycetes</taxon>
        <taxon>Tremellales</taxon>
        <taxon>Cuniculitremaceae</taxon>
        <taxon>Kockovaella</taxon>
    </lineage>
</organism>
<dbReference type="RefSeq" id="XP_021869866.1">
    <property type="nucleotide sequence ID" value="XM_022019226.1"/>
</dbReference>
<feature type="compositionally biased region" description="Basic and acidic residues" evidence="1">
    <location>
        <begin position="214"/>
        <end position="237"/>
    </location>
</feature>
<evidence type="ECO:0000256" key="1">
    <source>
        <dbReference type="SAM" id="MobiDB-lite"/>
    </source>
</evidence>
<feature type="region of interest" description="Disordered" evidence="1">
    <location>
        <begin position="432"/>
        <end position="452"/>
    </location>
</feature>
<dbReference type="EMBL" id="NBSH01000010">
    <property type="protein sequence ID" value="ORX35702.1"/>
    <property type="molecule type" value="Genomic_DNA"/>
</dbReference>
<dbReference type="AlphaFoldDB" id="A0A1Y1UCH5"/>
<accession>A0A1Y1UCH5</accession>
<dbReference type="PANTHER" id="PTHR10887">
    <property type="entry name" value="DNA2/NAM7 HELICASE FAMILY"/>
    <property type="match status" value="1"/>
</dbReference>
<evidence type="ECO:0000313" key="3">
    <source>
        <dbReference type="EMBL" id="ORX35702.1"/>
    </source>
</evidence>
<dbReference type="PANTHER" id="PTHR10887:SF495">
    <property type="entry name" value="HELICASE SENATAXIN ISOFORM X1-RELATED"/>
    <property type="match status" value="1"/>
</dbReference>
<dbReference type="SUPFAM" id="SSF52540">
    <property type="entry name" value="P-loop containing nucleoside triphosphate hydrolases"/>
    <property type="match status" value="1"/>
</dbReference>
<dbReference type="InterPro" id="IPR041677">
    <property type="entry name" value="DNA2/NAM7_AAA_11"/>
</dbReference>
<reference evidence="3 4" key="1">
    <citation type="submission" date="2017-03" db="EMBL/GenBank/DDBJ databases">
        <title>Widespread Adenine N6-methylation of Active Genes in Fungi.</title>
        <authorList>
            <consortium name="DOE Joint Genome Institute"/>
            <person name="Mondo S.J."/>
            <person name="Dannebaum R.O."/>
            <person name="Kuo R.C."/>
            <person name="Louie K.B."/>
            <person name="Bewick A.J."/>
            <person name="Labutti K."/>
            <person name="Haridas S."/>
            <person name="Kuo A."/>
            <person name="Salamov A."/>
            <person name="Ahrendt S.R."/>
            <person name="Lau R."/>
            <person name="Bowen B.P."/>
            <person name="Lipzen A."/>
            <person name="Sullivan W."/>
            <person name="Andreopoulos W.B."/>
            <person name="Clum A."/>
            <person name="Lindquist E."/>
            <person name="Daum C."/>
            <person name="Northen T.R."/>
            <person name="Ramamoorthy G."/>
            <person name="Schmitz R.J."/>
            <person name="Gryganskyi A."/>
            <person name="Culley D."/>
            <person name="Magnuson J."/>
            <person name="James T.Y."/>
            <person name="O'Malley M.A."/>
            <person name="Stajich J.E."/>
            <person name="Spatafora J.W."/>
            <person name="Visel A."/>
            <person name="Grigoriev I.V."/>
        </authorList>
    </citation>
    <scope>NUCLEOTIDE SEQUENCE [LARGE SCALE GENOMIC DNA]</scope>
    <source>
        <strain evidence="3 4">NRRL Y-17943</strain>
    </source>
</reference>
<dbReference type="InParanoid" id="A0A1Y1UCH5"/>
<feature type="compositionally biased region" description="Polar residues" evidence="1">
    <location>
        <begin position="435"/>
        <end position="447"/>
    </location>
</feature>